<evidence type="ECO:0000313" key="3">
    <source>
        <dbReference type="Proteomes" id="UP000189004"/>
    </source>
</evidence>
<protein>
    <submittedName>
        <fullName evidence="2">Uncharacterized protein</fullName>
    </submittedName>
</protein>
<dbReference type="STRING" id="501010.NOSIN_21325"/>
<reference evidence="3" key="1">
    <citation type="submission" date="2016-08" db="EMBL/GenBank/DDBJ databases">
        <authorList>
            <person name="Tokovenko B."/>
            <person name="Kalinowski J."/>
        </authorList>
    </citation>
    <scope>NUCLEOTIDE SEQUENCE [LARGE SCALE GENOMIC DNA]</scope>
    <source>
        <strain evidence="3">UTMC102</strain>
    </source>
</reference>
<evidence type="ECO:0000313" key="2">
    <source>
        <dbReference type="EMBL" id="OOC56058.1"/>
    </source>
</evidence>
<proteinExistence type="predicted"/>
<gene>
    <name evidence="2" type="ORF">NOSIN_21325</name>
</gene>
<dbReference type="OrthoDB" id="3431733at2"/>
<accession>A0A1V3C5Y3</accession>
<dbReference type="RefSeq" id="WP_077692493.1">
    <property type="nucleotide sequence ID" value="NZ_MCOK01000001.1"/>
</dbReference>
<comment type="caution">
    <text evidence="2">The sequence shown here is derived from an EMBL/GenBank/DDBJ whole genome shotgun (WGS) entry which is preliminary data.</text>
</comment>
<organism evidence="2 3">
    <name type="scientific">Nocardiopsis sinuspersici</name>
    <dbReference type="NCBI Taxonomy" id="501010"/>
    <lineage>
        <taxon>Bacteria</taxon>
        <taxon>Bacillati</taxon>
        <taxon>Actinomycetota</taxon>
        <taxon>Actinomycetes</taxon>
        <taxon>Streptosporangiales</taxon>
        <taxon>Nocardiopsidaceae</taxon>
        <taxon>Nocardiopsis</taxon>
    </lineage>
</organism>
<evidence type="ECO:0000256" key="1">
    <source>
        <dbReference type="SAM" id="MobiDB-lite"/>
    </source>
</evidence>
<feature type="region of interest" description="Disordered" evidence="1">
    <location>
        <begin position="59"/>
        <end position="84"/>
    </location>
</feature>
<sequence>MSTPLPWGAPEPDLPTGLYDSLSEALRSRPRHAGEAHTALREADRLLSLLDTHLRAGGLPPEPWRFAGHDRGEQRLRVSGSERT</sequence>
<dbReference type="AlphaFoldDB" id="A0A1V3C5Y3"/>
<dbReference type="Proteomes" id="UP000189004">
    <property type="component" value="Unassembled WGS sequence"/>
</dbReference>
<keyword evidence="3" id="KW-1185">Reference proteome</keyword>
<feature type="compositionally biased region" description="Basic and acidic residues" evidence="1">
    <location>
        <begin position="67"/>
        <end position="84"/>
    </location>
</feature>
<name>A0A1V3C5Y3_9ACTN</name>
<dbReference type="EMBL" id="MCOK01000001">
    <property type="protein sequence ID" value="OOC56058.1"/>
    <property type="molecule type" value="Genomic_DNA"/>
</dbReference>